<feature type="compositionally biased region" description="Gly residues" evidence="8">
    <location>
        <begin position="667"/>
        <end position="687"/>
    </location>
</feature>
<feature type="domain" description="C2H2-type" evidence="10">
    <location>
        <begin position="610"/>
        <end position="637"/>
    </location>
</feature>
<keyword evidence="6" id="KW-0539">Nucleus</keyword>
<dbReference type="Ensembl" id="ENSDLAT00005073716.1">
    <property type="protein sequence ID" value="ENSDLAP00005070957.1"/>
    <property type="gene ID" value="ENSDLAG00005034491.1"/>
</dbReference>
<dbReference type="Gene3D" id="3.30.160.60">
    <property type="entry name" value="Classic Zinc Finger"/>
    <property type="match status" value="1"/>
</dbReference>
<keyword evidence="2" id="KW-0479">Metal-binding</keyword>
<evidence type="ECO:0000259" key="10">
    <source>
        <dbReference type="PROSITE" id="PS50157"/>
    </source>
</evidence>
<name>A0A8P4GAU3_DICLA</name>
<dbReference type="Proteomes" id="UP000694389">
    <property type="component" value="Unassembled WGS sequence"/>
</dbReference>
<dbReference type="InterPro" id="IPR011333">
    <property type="entry name" value="SKP1/BTB/POZ_sf"/>
</dbReference>
<sequence>MFVCLLSERRRLPSMQSLQPVEVGSSSSSSAPSDTSGSVVQVCFPSAQASVLDSLNRQREDGRLCDLSIHVQGHVFKAHRCVLAASSPYFHDQVLLKNMSTVSIPAVMDPLAFESVLSCAYTGQLRMLREDIVNYLTVGSVLQMWHIVDKCTELLKEGRSGGGSSGGGGGGGVQDGASVGGGGGSANLGCSSSNGDGGAGGGNGAGSDGGVGGGQAQVAGSNEPQHASQPPSRPSVSESQSPSSTNYFSPRDGSSFGGSGAAAAGASVDGGGASNTPSYCTPSGGEEAFLIEEEEEEVEEEEEEVLYHQRKRGRGGGSGRRKKMSSVSEQEVGVSDSFGVSSYQDGDDSALLPQKRPTYSQPSIMPRKQWVVVKTERMEDDDLIVVSGEEGGEDEDDEDEREMELARERERSDFNISNVRSLSAELGGRAENDMDSQVDYCQSSEDYLKFEGSLMDQTLAQHLHDSAAGQSQSANRAVSALLGQVQSAASARAQLFPLDMQGNQILLYSQASGLSLDAGAPPLGMAGGMIGGASFKGPGLEHGAVHLSVQGGLGVDGMDSGGIGGGSGSGGSNSNNGGSGKVFMCHCGKTFTHKSMRDRHINMHLDLRPFHCPVCAKKFKMKHHLTEHMKTHTGLKPYDCLGCGKKFMWRDSFMRHRSHCERRSGLGESGEGGVSGEGGRRGGSGGEDGPDLISSPHLLMSAGEGGQGGHLGGGGGRGGLSVSSPHLSGSVLSPQHPGVSATGSSSSNSLNNSGNAALSNNMAATGPLLGVVSQSSGQGSGMFGGLGLGRSVCDEDVCEVSANDSSVT</sequence>
<protein>
    <submittedName>
        <fullName evidence="11">Zinc finger and BTB domain containing 22b</fullName>
    </submittedName>
</protein>
<comment type="subcellular location">
    <subcellularLocation>
        <location evidence="1">Nucleus</location>
    </subcellularLocation>
</comment>
<feature type="region of interest" description="Disordered" evidence="8">
    <location>
        <begin position="158"/>
        <end position="180"/>
    </location>
</feature>
<feature type="compositionally biased region" description="Polar residues" evidence="8">
    <location>
        <begin position="721"/>
        <end position="733"/>
    </location>
</feature>
<evidence type="ECO:0000259" key="9">
    <source>
        <dbReference type="PROSITE" id="PS50097"/>
    </source>
</evidence>
<keyword evidence="12" id="KW-1185">Reference proteome</keyword>
<feature type="compositionally biased region" description="Acidic residues" evidence="8">
    <location>
        <begin position="289"/>
        <end position="304"/>
    </location>
</feature>
<dbReference type="InterPro" id="IPR036236">
    <property type="entry name" value="Znf_C2H2_sf"/>
</dbReference>
<dbReference type="FunFam" id="3.30.160.60:FF:000145">
    <property type="entry name" value="Zinc finger protein 574"/>
    <property type="match status" value="1"/>
</dbReference>
<feature type="compositionally biased region" description="Low complexity" evidence="8">
    <location>
        <begin position="228"/>
        <end position="244"/>
    </location>
</feature>
<feature type="compositionally biased region" description="Low complexity" evidence="8">
    <location>
        <begin position="743"/>
        <end position="754"/>
    </location>
</feature>
<feature type="domain" description="C2H2-type" evidence="10">
    <location>
        <begin position="583"/>
        <end position="609"/>
    </location>
</feature>
<evidence type="ECO:0000313" key="12">
    <source>
        <dbReference type="Proteomes" id="UP000694389"/>
    </source>
</evidence>
<dbReference type="PROSITE" id="PS00028">
    <property type="entry name" value="ZINC_FINGER_C2H2_1"/>
    <property type="match status" value="1"/>
</dbReference>
<organism evidence="11 12">
    <name type="scientific">Dicentrarchus labrax</name>
    <name type="common">European seabass</name>
    <name type="synonym">Morone labrax</name>
    <dbReference type="NCBI Taxonomy" id="13489"/>
    <lineage>
        <taxon>Eukaryota</taxon>
        <taxon>Metazoa</taxon>
        <taxon>Chordata</taxon>
        <taxon>Craniata</taxon>
        <taxon>Vertebrata</taxon>
        <taxon>Euteleostomi</taxon>
        <taxon>Actinopterygii</taxon>
        <taxon>Neopterygii</taxon>
        <taxon>Teleostei</taxon>
        <taxon>Neoteleostei</taxon>
        <taxon>Acanthomorphata</taxon>
        <taxon>Eupercaria</taxon>
        <taxon>Moronidae</taxon>
        <taxon>Dicentrarchus</taxon>
    </lineage>
</organism>
<dbReference type="GO" id="GO:0000978">
    <property type="term" value="F:RNA polymerase II cis-regulatory region sequence-specific DNA binding"/>
    <property type="evidence" value="ECO:0007669"/>
    <property type="project" value="TreeGrafter"/>
</dbReference>
<evidence type="ECO:0000256" key="7">
    <source>
        <dbReference type="PROSITE-ProRule" id="PRU00042"/>
    </source>
</evidence>
<dbReference type="GO" id="GO:0000981">
    <property type="term" value="F:DNA-binding transcription factor activity, RNA polymerase II-specific"/>
    <property type="evidence" value="ECO:0007669"/>
    <property type="project" value="TreeGrafter"/>
</dbReference>
<reference evidence="11" key="2">
    <citation type="submission" date="2025-09" db="UniProtKB">
        <authorList>
            <consortium name="Ensembl"/>
        </authorList>
    </citation>
    <scope>IDENTIFICATION</scope>
</reference>
<evidence type="ECO:0000313" key="11">
    <source>
        <dbReference type="Ensembl" id="ENSDLAP00005070957.1"/>
    </source>
</evidence>
<evidence type="ECO:0000256" key="3">
    <source>
        <dbReference type="ARBA" id="ARBA00022737"/>
    </source>
</evidence>
<dbReference type="Gene3D" id="3.30.710.10">
    <property type="entry name" value="Potassium Channel Kv1.1, Chain A"/>
    <property type="match status" value="1"/>
</dbReference>
<accession>A0A8P4GAU3</accession>
<feature type="region of interest" description="Disordered" evidence="8">
    <location>
        <begin position="658"/>
        <end position="754"/>
    </location>
</feature>
<dbReference type="PANTHER" id="PTHR46105">
    <property type="entry name" value="AGAP004733-PA"/>
    <property type="match status" value="1"/>
</dbReference>
<dbReference type="GeneTree" id="ENSGT00940000160991"/>
<dbReference type="InterPro" id="IPR050457">
    <property type="entry name" value="ZnFinger_BTB_dom_contain"/>
</dbReference>
<feature type="domain" description="BTB" evidence="9">
    <location>
        <begin position="65"/>
        <end position="129"/>
    </location>
</feature>
<keyword evidence="4 7" id="KW-0863">Zinc-finger</keyword>
<dbReference type="SUPFAM" id="SSF57667">
    <property type="entry name" value="beta-beta-alpha zinc fingers"/>
    <property type="match status" value="1"/>
</dbReference>
<proteinExistence type="predicted"/>
<evidence type="ECO:0000256" key="1">
    <source>
        <dbReference type="ARBA" id="ARBA00004123"/>
    </source>
</evidence>
<feature type="region of interest" description="Disordered" evidence="8">
    <location>
        <begin position="198"/>
        <end position="360"/>
    </location>
</feature>
<dbReference type="SMART" id="SM00355">
    <property type="entry name" value="ZnF_C2H2"/>
    <property type="match status" value="3"/>
</dbReference>
<gene>
    <name evidence="11" type="primary">zbtb22b</name>
</gene>
<dbReference type="PROSITE" id="PS50097">
    <property type="entry name" value="BTB"/>
    <property type="match status" value="1"/>
</dbReference>
<evidence type="ECO:0000256" key="4">
    <source>
        <dbReference type="ARBA" id="ARBA00022771"/>
    </source>
</evidence>
<keyword evidence="5" id="KW-0862">Zinc</keyword>
<dbReference type="SUPFAM" id="SSF54695">
    <property type="entry name" value="POZ domain"/>
    <property type="match status" value="1"/>
</dbReference>
<dbReference type="Pfam" id="PF00651">
    <property type="entry name" value="BTB"/>
    <property type="match status" value="1"/>
</dbReference>
<dbReference type="AlphaFoldDB" id="A0A8P4GAU3"/>
<dbReference type="InterPro" id="IPR013087">
    <property type="entry name" value="Znf_C2H2_type"/>
</dbReference>
<evidence type="ECO:0000256" key="5">
    <source>
        <dbReference type="ARBA" id="ARBA00022833"/>
    </source>
</evidence>
<dbReference type="SMART" id="SM00225">
    <property type="entry name" value="BTB"/>
    <property type="match status" value="1"/>
</dbReference>
<feature type="compositionally biased region" description="Basic residues" evidence="8">
    <location>
        <begin position="308"/>
        <end position="324"/>
    </location>
</feature>
<dbReference type="PROSITE" id="PS50157">
    <property type="entry name" value="ZINC_FINGER_C2H2_2"/>
    <property type="match status" value="2"/>
</dbReference>
<dbReference type="PANTHER" id="PTHR46105:SF19">
    <property type="entry name" value="ZINC FINGER AND BTB DOMAIN-CONTAINING 22B"/>
    <property type="match status" value="1"/>
</dbReference>
<evidence type="ECO:0000256" key="2">
    <source>
        <dbReference type="ARBA" id="ARBA00022723"/>
    </source>
</evidence>
<dbReference type="GO" id="GO:0008270">
    <property type="term" value="F:zinc ion binding"/>
    <property type="evidence" value="ECO:0007669"/>
    <property type="project" value="UniProtKB-KW"/>
</dbReference>
<feature type="compositionally biased region" description="Gly residues" evidence="8">
    <location>
        <begin position="160"/>
        <end position="180"/>
    </location>
</feature>
<feature type="compositionally biased region" description="Gly residues" evidence="8">
    <location>
        <begin position="198"/>
        <end position="215"/>
    </location>
</feature>
<reference evidence="11" key="1">
    <citation type="submission" date="2025-08" db="UniProtKB">
        <authorList>
            <consortium name="Ensembl"/>
        </authorList>
    </citation>
    <scope>IDENTIFICATION</scope>
</reference>
<dbReference type="InterPro" id="IPR000210">
    <property type="entry name" value="BTB/POZ_dom"/>
</dbReference>
<keyword evidence="3" id="KW-0677">Repeat</keyword>
<dbReference type="GO" id="GO:0005634">
    <property type="term" value="C:nucleus"/>
    <property type="evidence" value="ECO:0007669"/>
    <property type="project" value="UniProtKB-SubCell"/>
</dbReference>
<feature type="compositionally biased region" description="Gly residues" evidence="8">
    <location>
        <begin position="703"/>
        <end position="719"/>
    </location>
</feature>
<evidence type="ECO:0000256" key="8">
    <source>
        <dbReference type="SAM" id="MobiDB-lite"/>
    </source>
</evidence>
<evidence type="ECO:0000256" key="6">
    <source>
        <dbReference type="ARBA" id="ARBA00023242"/>
    </source>
</evidence>